<dbReference type="PANTHER" id="PTHR19850">
    <property type="entry name" value="GUANINE NUCLEOTIDE-BINDING PROTEIN BETA G PROTEIN BETA"/>
    <property type="match status" value="1"/>
</dbReference>
<dbReference type="KEGG" id="ovi:T265_02293"/>
<dbReference type="PROSITE" id="PS50294">
    <property type="entry name" value="WD_REPEATS_REGION"/>
    <property type="match status" value="2"/>
</dbReference>
<dbReference type="OrthoDB" id="10251605at2759"/>
<organism evidence="1 2">
    <name type="scientific">Opisthorchis viverrini</name>
    <name type="common">Southeast Asian liver fluke</name>
    <dbReference type="NCBI Taxonomy" id="6198"/>
    <lineage>
        <taxon>Eukaryota</taxon>
        <taxon>Metazoa</taxon>
        <taxon>Spiralia</taxon>
        <taxon>Lophotrochozoa</taxon>
        <taxon>Platyhelminthes</taxon>
        <taxon>Trematoda</taxon>
        <taxon>Digenea</taxon>
        <taxon>Opisthorchiida</taxon>
        <taxon>Opisthorchiata</taxon>
        <taxon>Opisthorchiidae</taxon>
        <taxon>Opisthorchis</taxon>
    </lineage>
</organism>
<dbReference type="InterPro" id="IPR015943">
    <property type="entry name" value="WD40/YVTN_repeat-like_dom_sf"/>
</dbReference>
<keyword evidence="2" id="KW-1185">Reference proteome</keyword>
<dbReference type="Proteomes" id="UP000054324">
    <property type="component" value="Unassembled WGS sequence"/>
</dbReference>
<dbReference type="EMBL" id="KL596645">
    <property type="protein sequence ID" value="KER31526.1"/>
    <property type="molecule type" value="Genomic_DNA"/>
</dbReference>
<sequence length="383" mass="42065">MKPNDTELKLLSEIMQLKMKLELSRRAARESNLKGLVSDSSLPVYSDLPTLTPVFTLRAHSTKVHDVVWSDTDQYLLTVGAEGLIVVWDTTAGLIHNVLDGTSIQPVTAASSGDARQVFCGGLCANVVLFQSIHQSADEGYSIYENQFVYEHSSQVNSIRLLAGSKLLTGAANDGALLWDIESVKVTGRYAHNLCAIECLSLLSGSEEANIFLTGASDGQIRQWDIRQPGSLVSVFESHTSTVNCIRPLPNGYNFVSGSEDTEIHLYDTRTDVILATYSDPHYPVSHASLTEPDTISIAHSEDPPGFESAGVSDIAVSPSGRLLISGCKDWGVYYWDVAQPSRWIHYEAEIGPVIRVAMSNRKNALAMMTWDPKTRIRIMRPH</sequence>
<dbReference type="InterPro" id="IPR016346">
    <property type="entry name" value="G-protein_beta_1-5"/>
</dbReference>
<proteinExistence type="predicted"/>
<dbReference type="STRING" id="6198.A0A074ZWM4"/>
<dbReference type="GeneID" id="20316481"/>
<dbReference type="GO" id="GO:0007165">
    <property type="term" value="P:signal transduction"/>
    <property type="evidence" value="ECO:0007669"/>
    <property type="project" value="InterPro"/>
</dbReference>
<dbReference type="InterPro" id="IPR001680">
    <property type="entry name" value="WD40_rpt"/>
</dbReference>
<accession>A0A074ZWM4</accession>
<dbReference type="AlphaFoldDB" id="A0A074ZWM4"/>
<evidence type="ECO:0000313" key="1">
    <source>
        <dbReference type="EMBL" id="KER31526.1"/>
    </source>
</evidence>
<dbReference type="Gene3D" id="2.130.10.10">
    <property type="entry name" value="YVTN repeat-like/Quinoprotein amine dehydrogenase"/>
    <property type="match status" value="1"/>
</dbReference>
<protein>
    <submittedName>
        <fullName evidence="1">Uncharacterized protein</fullName>
    </submittedName>
</protein>
<reference evidence="1 2" key="1">
    <citation type="submission" date="2013-11" db="EMBL/GenBank/DDBJ databases">
        <title>Opisthorchis viverrini - life in the bile duct.</title>
        <authorList>
            <person name="Young N.D."/>
            <person name="Nagarajan N."/>
            <person name="Lin S.J."/>
            <person name="Korhonen P.K."/>
            <person name="Jex A.R."/>
            <person name="Hall R.S."/>
            <person name="Safavi-Hemami H."/>
            <person name="Kaewkong W."/>
            <person name="Bertrand D."/>
            <person name="Gao S."/>
            <person name="Seet Q."/>
            <person name="Wongkham S."/>
            <person name="Teh B.T."/>
            <person name="Wongkham C."/>
            <person name="Intapan P.M."/>
            <person name="Maleewong W."/>
            <person name="Yang X."/>
            <person name="Hu M."/>
            <person name="Wang Z."/>
            <person name="Hofmann A."/>
            <person name="Sternberg P.W."/>
            <person name="Tan P."/>
            <person name="Wang J."/>
            <person name="Gasser R.B."/>
        </authorList>
    </citation>
    <scope>NUCLEOTIDE SEQUENCE [LARGE SCALE GENOMIC DNA]</scope>
</reference>
<dbReference type="RefSeq" id="XP_009164761.1">
    <property type="nucleotide sequence ID" value="XM_009166497.1"/>
</dbReference>
<gene>
    <name evidence="1" type="ORF">T265_02293</name>
</gene>
<dbReference type="SUPFAM" id="SSF50978">
    <property type="entry name" value="WD40 repeat-like"/>
    <property type="match status" value="1"/>
</dbReference>
<dbReference type="SMART" id="SM00320">
    <property type="entry name" value="WD40"/>
    <property type="match status" value="5"/>
</dbReference>
<dbReference type="CTD" id="20316481"/>
<dbReference type="PROSITE" id="PS50082">
    <property type="entry name" value="WD_REPEATS_2"/>
    <property type="match status" value="4"/>
</dbReference>
<dbReference type="Pfam" id="PF00400">
    <property type="entry name" value="WD40"/>
    <property type="match status" value="3"/>
</dbReference>
<dbReference type="InterPro" id="IPR036322">
    <property type="entry name" value="WD40_repeat_dom_sf"/>
</dbReference>
<name>A0A074ZWM4_OPIVI</name>
<evidence type="ECO:0000313" key="2">
    <source>
        <dbReference type="Proteomes" id="UP000054324"/>
    </source>
</evidence>